<reference evidence="1" key="1">
    <citation type="submission" date="2021-02" db="EMBL/GenBank/DDBJ databases">
        <authorList>
            <person name="Dougan E. K."/>
            <person name="Rhodes N."/>
            <person name="Thang M."/>
            <person name="Chan C."/>
        </authorList>
    </citation>
    <scope>NUCLEOTIDE SEQUENCE</scope>
</reference>
<dbReference type="EMBL" id="CAJNJA010026313">
    <property type="protein sequence ID" value="CAE7557874.1"/>
    <property type="molecule type" value="Genomic_DNA"/>
</dbReference>
<feature type="non-terminal residue" evidence="1">
    <location>
        <position position="1"/>
    </location>
</feature>
<evidence type="ECO:0000313" key="1">
    <source>
        <dbReference type="EMBL" id="CAE7557874.1"/>
    </source>
</evidence>
<sequence>VRDQSPASASMPLPVPLATAEPEGFAQPWDEGVFGVIFGDKDFLDFPVAKLGPTFLPGEGSQSSEVVEMPSKRLKVVHKDVSYSRVVKSRAAVDWKQQRSAQLEIGLQTWLELVLKWGPCVLTSHVEACTSRCDQLEVIGDILKGKAPSTILKRARALILLQDFLKERDSFFPCAEEEVYQFLKVLERDKAPKSRIASVMEALNFTLHVGHADPWTRLFAGAALVCAYARRHRFLHAVAPALGIRPYGHLWKQCREQLGVEVSGSCPFMPAPDAQGQPTIRALDSDEATAWLRMLFGQTKVCGDTSSKSLKATVISWAAKRGVEPLSLQRLGYHASGGMDIVYSRDAQAPLVMLVERLLREVAEGSFKPDDTRSGRIVTSGAVPLVQPVQPVGSELVESLATSSGVASQARLQCKEEQLPGSKSDAAVLQVDSDSEGFASEGESMESSDEDEGQPIALVAQGHLVPPGFDIWRTGGCTMALIASEAAFLQRCTEVSPDGSLHTALLGQGIKNFRQLAFSIGTPRVEPSAAQYLELATQIFGASPSLGNVAMLRDLHFESTTYVIQVFKEQATSDGTDTQVKRLPMPERAARAAEQQRRLCGVSISGELQPSYSLIDKCNTMYESGALVWLAPSVCSKRDAEVSLGVNEKSPVVHLEKDSLKLAAPAQKIPVDLSSPLCLQWAWQRRGIALDQCSLLTWKVHEEYVHRLLNFLTEVWTLLAREVPPPYKTLADGTKPLDQPFKAMAFDQRSSTDAAMPYMPEIPPHVVDGLPRCAKGRSPSRDYQKVLGQWIRAPSLCDILELFDALPKSPSPRQSEGCPAKRAPFISAFLYVGGSAGLQIWDTTASRKVVDENISGDEVVLSKRRLKFVAKWTARAKELEVRRPEFSVDTLKHLADGLNKATREKMAQRQSPELEQATWNETLAELQSEWIWQAPDSEEDVKVYARRFGLDQHGKIRVIDDCSCCGLNATVGVVERFVVHAIDRMASMLAYALEVSKDASTSLCGRTYDLKSAYKQFPVSCKDRDLLRMWVNCPHRSVAAFLRISNSIWMIGTIALRVLWLLGLTYAREGKKAPEFAPVFNMLGVDRSLPECQTFRTAKRSGSLRHSLSASAVKAIGGVGAILYNNVGCAVGAFGSTVPQTFLN</sequence>
<evidence type="ECO:0000313" key="2">
    <source>
        <dbReference type="Proteomes" id="UP000601435"/>
    </source>
</evidence>
<comment type="caution">
    <text evidence="1">The sequence shown here is derived from an EMBL/GenBank/DDBJ whole genome shotgun (WGS) entry which is preliminary data.</text>
</comment>
<proteinExistence type="predicted"/>
<feature type="non-terminal residue" evidence="1">
    <location>
        <position position="1144"/>
    </location>
</feature>
<organism evidence="1 2">
    <name type="scientific">Symbiodinium necroappetens</name>
    <dbReference type="NCBI Taxonomy" id="1628268"/>
    <lineage>
        <taxon>Eukaryota</taxon>
        <taxon>Sar</taxon>
        <taxon>Alveolata</taxon>
        <taxon>Dinophyceae</taxon>
        <taxon>Suessiales</taxon>
        <taxon>Symbiodiniaceae</taxon>
        <taxon>Symbiodinium</taxon>
    </lineage>
</organism>
<gene>
    <name evidence="1" type="ORF">SNEC2469_LOCUS16105</name>
</gene>
<dbReference type="OrthoDB" id="454850at2759"/>
<name>A0A812U6F3_9DINO</name>
<accession>A0A812U6F3</accession>
<protein>
    <submittedName>
        <fullName evidence="1">Uncharacterized protein</fullName>
    </submittedName>
</protein>
<dbReference type="Proteomes" id="UP000601435">
    <property type="component" value="Unassembled WGS sequence"/>
</dbReference>
<keyword evidence="2" id="KW-1185">Reference proteome</keyword>
<dbReference type="AlphaFoldDB" id="A0A812U6F3"/>